<dbReference type="InterPro" id="IPR000595">
    <property type="entry name" value="cNMP-bd_dom"/>
</dbReference>
<feature type="domain" description="Cyclic nucleotide-binding" evidence="1">
    <location>
        <begin position="32"/>
        <end position="135"/>
    </location>
</feature>
<proteinExistence type="predicted"/>
<dbReference type="PROSITE" id="PS00889">
    <property type="entry name" value="CNMP_BINDING_2"/>
    <property type="match status" value="1"/>
</dbReference>
<dbReference type="PANTHER" id="PTHR23011:SF28">
    <property type="entry name" value="CYCLIC NUCLEOTIDE-BINDING DOMAIN CONTAINING PROTEIN"/>
    <property type="match status" value="1"/>
</dbReference>
<dbReference type="SMART" id="SM00100">
    <property type="entry name" value="cNMP"/>
    <property type="match status" value="2"/>
</dbReference>
<gene>
    <name evidence="2" type="ORF">C0V82_21390</name>
</gene>
<dbReference type="AlphaFoldDB" id="A0A2K9NIR1"/>
<dbReference type="PANTHER" id="PTHR23011">
    <property type="entry name" value="CYCLIC NUCLEOTIDE-BINDING DOMAIN CONTAINING PROTEIN"/>
    <property type="match status" value="1"/>
</dbReference>
<dbReference type="PROSITE" id="PS50042">
    <property type="entry name" value="CNMP_BINDING_3"/>
    <property type="match status" value="2"/>
</dbReference>
<dbReference type="Gene3D" id="2.60.120.10">
    <property type="entry name" value="Jelly Rolls"/>
    <property type="match status" value="2"/>
</dbReference>
<protein>
    <recommendedName>
        <fullName evidence="1">Cyclic nucleotide-binding domain-containing protein</fullName>
    </recommendedName>
</protein>
<dbReference type="SUPFAM" id="SSF51206">
    <property type="entry name" value="cAMP-binding domain-like"/>
    <property type="match status" value="2"/>
</dbReference>
<dbReference type="EMBL" id="CP025613">
    <property type="protein sequence ID" value="AUN32978.1"/>
    <property type="molecule type" value="Genomic_DNA"/>
</dbReference>
<keyword evidence="3" id="KW-1185">Reference proteome</keyword>
<dbReference type="Proteomes" id="UP000234752">
    <property type="component" value="Plasmid unnamed1"/>
</dbReference>
<accession>A0A2K9NIR1</accession>
<sequence>MLAVTPAENVNEYSIFHGHAAPDRKPCRIPELDEINVAPGKLLIKEGDWSGDAFLITAGRVEVFRAVNGVKNRLATLGPGEIAGEMGLIDNAPRSACIATMEPTRLIVISREVFVKQLRAAPPLVRFVLHSLVRTLRALNGIPTDNGDPIFSDDPIVSERTHKLLRRDTFAPGRTIFRRGDEAHCAYLIQSGLVEITRDTPDGQSLVLGHAGAGSVFGEMALLRDANRAATVTAVDLTVCEVIQRQRFEELLRGAPTLIRQLINSYVGRIERGL</sequence>
<dbReference type="Pfam" id="PF00027">
    <property type="entry name" value="cNMP_binding"/>
    <property type="match status" value="2"/>
</dbReference>
<feature type="domain" description="Cyclic nucleotide-binding" evidence="1">
    <location>
        <begin position="165"/>
        <end position="269"/>
    </location>
</feature>
<dbReference type="InterPro" id="IPR018490">
    <property type="entry name" value="cNMP-bd_dom_sf"/>
</dbReference>
<dbReference type="KEGG" id="ncb:C0V82_21390"/>
<dbReference type="InterPro" id="IPR018488">
    <property type="entry name" value="cNMP-bd_CS"/>
</dbReference>
<evidence type="ECO:0000259" key="1">
    <source>
        <dbReference type="PROSITE" id="PS50042"/>
    </source>
</evidence>
<reference evidence="2 3" key="1">
    <citation type="submission" date="2017-12" db="EMBL/GenBank/DDBJ databases">
        <title>Genomes of bacteria within cyanobacterial aggregates.</title>
        <authorList>
            <person name="Cai H."/>
        </authorList>
    </citation>
    <scope>NUCLEOTIDE SEQUENCE [LARGE SCALE GENOMIC DNA]</scope>
    <source>
        <strain evidence="2 3">TH16</strain>
        <plasmid evidence="2 3">unnamed1</plasmid>
    </source>
</reference>
<dbReference type="CDD" id="cd00038">
    <property type="entry name" value="CAP_ED"/>
    <property type="match status" value="2"/>
</dbReference>
<evidence type="ECO:0000313" key="2">
    <source>
        <dbReference type="EMBL" id="AUN32978.1"/>
    </source>
</evidence>
<geneLocation type="plasmid" evidence="2 3">
    <name>unnamed1</name>
</geneLocation>
<organism evidence="2 3">
    <name type="scientific">Niveispirillum cyanobacteriorum</name>
    <dbReference type="NCBI Taxonomy" id="1612173"/>
    <lineage>
        <taxon>Bacteria</taxon>
        <taxon>Pseudomonadati</taxon>
        <taxon>Pseudomonadota</taxon>
        <taxon>Alphaproteobacteria</taxon>
        <taxon>Rhodospirillales</taxon>
        <taxon>Azospirillaceae</taxon>
        <taxon>Niveispirillum</taxon>
    </lineage>
</organism>
<keyword evidence="2" id="KW-0614">Plasmid</keyword>
<name>A0A2K9NIR1_9PROT</name>
<dbReference type="InterPro" id="IPR014710">
    <property type="entry name" value="RmlC-like_jellyroll"/>
</dbReference>
<evidence type="ECO:0000313" key="3">
    <source>
        <dbReference type="Proteomes" id="UP000234752"/>
    </source>
</evidence>